<protein>
    <recommendedName>
        <fullName evidence="4">Lipoprotein</fullName>
    </recommendedName>
</protein>
<dbReference type="EMBL" id="QHKO01000008">
    <property type="protein sequence ID" value="RAL20755.1"/>
    <property type="molecule type" value="Genomic_DNA"/>
</dbReference>
<evidence type="ECO:0000313" key="2">
    <source>
        <dbReference type="EMBL" id="RAL20755.1"/>
    </source>
</evidence>
<dbReference type="PROSITE" id="PS51257">
    <property type="entry name" value="PROKAR_LIPOPROTEIN"/>
    <property type="match status" value="1"/>
</dbReference>
<reference evidence="2 3" key="1">
    <citation type="submission" date="2018-05" db="EMBL/GenBank/DDBJ databases">
        <title>Lujinxingia marina gen. nov. sp. nov., a new facultative anaerobic member of the class Deltaproteobacteria, and proposal of Lujinxingaceae fam. nov.</title>
        <authorList>
            <person name="Li C.-M."/>
        </authorList>
    </citation>
    <scope>NUCLEOTIDE SEQUENCE [LARGE SCALE GENOMIC DNA]</scope>
    <source>
        <strain evidence="2 3">B210</strain>
    </source>
</reference>
<dbReference type="RefSeq" id="WP_111730847.1">
    <property type="nucleotide sequence ID" value="NZ_QHKO01000008.1"/>
</dbReference>
<proteinExistence type="predicted"/>
<accession>A0A328C4J7</accession>
<evidence type="ECO:0000256" key="1">
    <source>
        <dbReference type="SAM" id="SignalP"/>
    </source>
</evidence>
<feature type="chain" id="PRO_5016252954" description="Lipoprotein" evidence="1">
    <location>
        <begin position="23"/>
        <end position="105"/>
    </location>
</feature>
<feature type="signal peptide" evidence="1">
    <location>
        <begin position="1"/>
        <end position="22"/>
    </location>
</feature>
<name>A0A328C4J7_9DELT</name>
<keyword evidence="1" id="KW-0732">Signal</keyword>
<comment type="caution">
    <text evidence="2">The sequence shown here is derived from an EMBL/GenBank/DDBJ whole genome shotgun (WGS) entry which is preliminary data.</text>
</comment>
<sequence length="105" mass="11909">MMRARMWWKVALLALVSGMAVGCAGSATYRDATFTHWHDEETVIVVYERQQSSGVFDVDASRTTHVRVCKVQEGNALLCRDQLRLANMLNPHMRGEEDLSDPWSP</sequence>
<gene>
    <name evidence="2" type="ORF">DL240_15675</name>
</gene>
<organism evidence="2 3">
    <name type="scientific">Lujinxingia litoralis</name>
    <dbReference type="NCBI Taxonomy" id="2211119"/>
    <lineage>
        <taxon>Bacteria</taxon>
        <taxon>Deltaproteobacteria</taxon>
        <taxon>Bradymonadales</taxon>
        <taxon>Lujinxingiaceae</taxon>
        <taxon>Lujinxingia</taxon>
    </lineage>
</organism>
<dbReference type="OrthoDB" id="5514126at2"/>
<keyword evidence="3" id="KW-1185">Reference proteome</keyword>
<dbReference type="Proteomes" id="UP000249169">
    <property type="component" value="Unassembled WGS sequence"/>
</dbReference>
<dbReference type="AlphaFoldDB" id="A0A328C4J7"/>
<evidence type="ECO:0008006" key="4">
    <source>
        <dbReference type="Google" id="ProtNLM"/>
    </source>
</evidence>
<evidence type="ECO:0000313" key="3">
    <source>
        <dbReference type="Proteomes" id="UP000249169"/>
    </source>
</evidence>